<gene>
    <name evidence="1" type="ORF">GCM10017577_14110</name>
</gene>
<dbReference type="Gene3D" id="3.30.1870.10">
    <property type="entry name" value="EreA-like, domain 2"/>
    <property type="match status" value="1"/>
</dbReference>
<name>A0A9W6NV91_9PSEU</name>
<dbReference type="EMBL" id="BSFQ01000004">
    <property type="protein sequence ID" value="GLL10271.1"/>
    <property type="molecule type" value="Genomic_DNA"/>
</dbReference>
<dbReference type="InterPro" id="IPR052036">
    <property type="entry name" value="Hydrolase/PRTase-associated"/>
</dbReference>
<dbReference type="AlphaFoldDB" id="A0A9W6NV91"/>
<proteinExistence type="predicted"/>
<accession>A0A9W6NV91</accession>
<evidence type="ECO:0000313" key="1">
    <source>
        <dbReference type="EMBL" id="GLL10271.1"/>
    </source>
</evidence>
<dbReference type="InterPro" id="IPR007815">
    <property type="entry name" value="Emycin_Estase"/>
</dbReference>
<dbReference type="SUPFAM" id="SSF159501">
    <property type="entry name" value="EreA/ChaN-like"/>
    <property type="match status" value="1"/>
</dbReference>
<dbReference type="Proteomes" id="UP001143463">
    <property type="component" value="Unassembled WGS sequence"/>
</dbReference>
<dbReference type="RefSeq" id="WP_051736744.1">
    <property type="nucleotide sequence ID" value="NZ_BAAAUZ010000004.1"/>
</dbReference>
<sequence>MTSGIPTPLISVDADDHEGLAARLATRIAGLPHPPRLLGFGEPLHGEEEFGLLRNAVFAALVERAGFTTIAPESSAWHGRVVDGYVAGGDAPEDGVMAAGFTHGFGASPANRALIRWMREQNRHRTDARRLRFAGFDAAVEMMAAPSPRPALTVLHGFLHTHLGHDADLPPWDTLDRLLGADGPWEDPAAAMDPGRSIGGEPRVRDLRAITDDLRRTLAGEIPRLRPVVDPAVLEDAVLAARTAADLLAYHRVMAQDTGHRWDRLATLRDTAMADNLEAIADHGPTLVFAHNQHLRTGTTGMTLGPTTLRWQPAGAHLADRFGDAYRAIACVLGEAAHHDIPAPPPGTVEGALHRALPPGIHLLPAHALRRAATTRSSTNPAYIPADDTLLDEVDDVLFLHTVRPRTSPPHPEPGGVLQ</sequence>
<dbReference type="GO" id="GO:0046677">
    <property type="term" value="P:response to antibiotic"/>
    <property type="evidence" value="ECO:0007669"/>
    <property type="project" value="InterPro"/>
</dbReference>
<dbReference type="Gene3D" id="3.40.1660.10">
    <property type="entry name" value="EreA-like (biosynthetic domain)"/>
    <property type="match status" value="1"/>
</dbReference>
<evidence type="ECO:0000313" key="2">
    <source>
        <dbReference type="Proteomes" id="UP001143463"/>
    </source>
</evidence>
<organism evidence="1 2">
    <name type="scientific">Pseudonocardia halophobica</name>
    <dbReference type="NCBI Taxonomy" id="29401"/>
    <lineage>
        <taxon>Bacteria</taxon>
        <taxon>Bacillati</taxon>
        <taxon>Actinomycetota</taxon>
        <taxon>Actinomycetes</taxon>
        <taxon>Pseudonocardiales</taxon>
        <taxon>Pseudonocardiaceae</taxon>
        <taxon>Pseudonocardia</taxon>
    </lineage>
</organism>
<dbReference type="Pfam" id="PF05139">
    <property type="entry name" value="Erythro_esteras"/>
    <property type="match status" value="1"/>
</dbReference>
<evidence type="ECO:0008006" key="3">
    <source>
        <dbReference type="Google" id="ProtNLM"/>
    </source>
</evidence>
<dbReference type="PANTHER" id="PTHR31299:SF0">
    <property type="entry name" value="ESTERASE, PUTATIVE (AFU_ORTHOLOGUE AFUA_1G05850)-RELATED"/>
    <property type="match status" value="1"/>
</dbReference>
<protein>
    <recommendedName>
        <fullName evidence="3">Erythromycin esterase</fullName>
    </recommendedName>
</protein>
<dbReference type="PANTHER" id="PTHR31299">
    <property type="entry name" value="ESTERASE, PUTATIVE (AFU_ORTHOLOGUE AFUA_1G05850)-RELATED"/>
    <property type="match status" value="1"/>
</dbReference>
<reference evidence="1" key="2">
    <citation type="submission" date="2023-01" db="EMBL/GenBank/DDBJ databases">
        <authorList>
            <person name="Sun Q."/>
            <person name="Evtushenko L."/>
        </authorList>
    </citation>
    <scope>NUCLEOTIDE SEQUENCE</scope>
    <source>
        <strain evidence="1">VKM Ac-1069</strain>
    </source>
</reference>
<reference evidence="1" key="1">
    <citation type="journal article" date="2014" name="Int. J. Syst. Evol. Microbiol.">
        <title>Complete genome sequence of Corynebacterium casei LMG S-19264T (=DSM 44701T), isolated from a smear-ripened cheese.</title>
        <authorList>
            <consortium name="US DOE Joint Genome Institute (JGI-PGF)"/>
            <person name="Walter F."/>
            <person name="Albersmeier A."/>
            <person name="Kalinowski J."/>
            <person name="Ruckert C."/>
        </authorList>
    </citation>
    <scope>NUCLEOTIDE SEQUENCE</scope>
    <source>
        <strain evidence="1">VKM Ac-1069</strain>
    </source>
</reference>
<dbReference type="CDD" id="cd14728">
    <property type="entry name" value="Ere-like"/>
    <property type="match status" value="1"/>
</dbReference>
<keyword evidence="2" id="KW-1185">Reference proteome</keyword>
<comment type="caution">
    <text evidence="1">The sequence shown here is derived from an EMBL/GenBank/DDBJ whole genome shotgun (WGS) entry which is preliminary data.</text>
</comment>